<keyword evidence="1" id="KW-0479">Metal-binding</keyword>
<evidence type="ECO:0000313" key="5">
    <source>
        <dbReference type="Proteomes" id="UP001141552"/>
    </source>
</evidence>
<reference evidence="4" key="1">
    <citation type="submission" date="2022-02" db="EMBL/GenBank/DDBJ databases">
        <authorList>
            <person name="Henning P.M."/>
            <person name="McCubbin A.G."/>
            <person name="Shore J.S."/>
        </authorList>
    </citation>
    <scope>NUCLEOTIDE SEQUENCE</scope>
    <source>
        <strain evidence="4">F60SS</strain>
        <tissue evidence="4">Leaves</tissue>
    </source>
</reference>
<dbReference type="GO" id="GO:0003676">
    <property type="term" value="F:nucleic acid binding"/>
    <property type="evidence" value="ECO:0007669"/>
    <property type="project" value="InterPro"/>
</dbReference>
<evidence type="ECO:0000256" key="2">
    <source>
        <dbReference type="SAM" id="MobiDB-lite"/>
    </source>
</evidence>
<evidence type="ECO:0000313" key="4">
    <source>
        <dbReference type="EMBL" id="KAJ4836541.1"/>
    </source>
</evidence>
<dbReference type="PANTHER" id="PTHR31286">
    <property type="entry name" value="GLYCINE-RICH CELL WALL STRUCTURAL PROTEIN 1.8-LIKE"/>
    <property type="match status" value="1"/>
</dbReference>
<dbReference type="PROSITE" id="PS50158">
    <property type="entry name" value="ZF_CCHC"/>
    <property type="match status" value="1"/>
</dbReference>
<feature type="region of interest" description="Disordered" evidence="2">
    <location>
        <begin position="209"/>
        <end position="230"/>
    </location>
</feature>
<keyword evidence="1" id="KW-0863">Zinc-finger</keyword>
<feature type="domain" description="CCHC-type" evidence="3">
    <location>
        <begin position="157"/>
        <end position="170"/>
    </location>
</feature>
<dbReference type="EMBL" id="JAKUCV010004081">
    <property type="protein sequence ID" value="KAJ4836541.1"/>
    <property type="molecule type" value="Genomic_DNA"/>
</dbReference>
<dbReference type="Pfam" id="PF14392">
    <property type="entry name" value="zf-CCHC_4"/>
    <property type="match status" value="1"/>
</dbReference>
<evidence type="ECO:0000259" key="3">
    <source>
        <dbReference type="PROSITE" id="PS50158"/>
    </source>
</evidence>
<gene>
    <name evidence="4" type="ORF">Tsubulata_013584</name>
</gene>
<dbReference type="PANTHER" id="PTHR31286:SF167">
    <property type="entry name" value="OS09G0268800 PROTEIN"/>
    <property type="match status" value="1"/>
</dbReference>
<comment type="caution">
    <text evidence="4">The sequence shown here is derived from an EMBL/GenBank/DDBJ whole genome shotgun (WGS) entry which is preliminary data.</text>
</comment>
<dbReference type="Proteomes" id="UP001141552">
    <property type="component" value="Unassembled WGS sequence"/>
</dbReference>
<organism evidence="4 5">
    <name type="scientific">Turnera subulata</name>
    <dbReference type="NCBI Taxonomy" id="218843"/>
    <lineage>
        <taxon>Eukaryota</taxon>
        <taxon>Viridiplantae</taxon>
        <taxon>Streptophyta</taxon>
        <taxon>Embryophyta</taxon>
        <taxon>Tracheophyta</taxon>
        <taxon>Spermatophyta</taxon>
        <taxon>Magnoliopsida</taxon>
        <taxon>eudicotyledons</taxon>
        <taxon>Gunneridae</taxon>
        <taxon>Pentapetalae</taxon>
        <taxon>rosids</taxon>
        <taxon>fabids</taxon>
        <taxon>Malpighiales</taxon>
        <taxon>Passifloraceae</taxon>
        <taxon>Turnera</taxon>
    </lineage>
</organism>
<feature type="compositionally biased region" description="Polar residues" evidence="2">
    <location>
        <begin position="258"/>
        <end position="267"/>
    </location>
</feature>
<dbReference type="InterPro" id="IPR025836">
    <property type="entry name" value="Zn_knuckle_CX2CX4HX4C"/>
</dbReference>
<dbReference type="OrthoDB" id="1939268at2759"/>
<keyword evidence="5" id="KW-1185">Reference proteome</keyword>
<proteinExistence type="predicted"/>
<keyword evidence="1" id="KW-0862">Zinc</keyword>
<dbReference type="GO" id="GO:0008270">
    <property type="term" value="F:zinc ion binding"/>
    <property type="evidence" value="ECO:0007669"/>
    <property type="project" value="UniProtKB-KW"/>
</dbReference>
<feature type="region of interest" description="Disordered" evidence="2">
    <location>
        <begin position="254"/>
        <end position="381"/>
    </location>
</feature>
<feature type="compositionally biased region" description="Pro residues" evidence="2">
    <location>
        <begin position="323"/>
        <end position="333"/>
    </location>
</feature>
<feature type="compositionally biased region" description="Polar residues" evidence="2">
    <location>
        <begin position="362"/>
        <end position="373"/>
    </location>
</feature>
<accession>A0A9Q0FUD0</accession>
<sequence length="381" mass="41825">MVASSSFVQIEKGKGMATAPADDDVVMLDDLGSEVTEPQFFLLAKVLGSKHLNPRAFTNVSREEHFHNVPLRHCPFWVKIYDVPMSFRNARHLALIAGKLGTFCEFDERGPLGWGKYVKVRVNLYVSKPLKKEILGRNTTAQTLVFPMKYEKLPNYCYGCGLIGHLVRECDDCPDLDSDDEQEFPFGAWLRASPTKIFISQVHTAPLPLRSRSGLPPHRIPDQNQPSSSFLPCDHGEPNLTRAIRALDLESLLGALPDTNTPPATHQNPHHNIPPTMTRGPESPTLISTPLPQPPTHTTSLHTATITHSTAPPQPSTNSSPPGHIPSPFPTPPVFSSQAKITPPNPIPTRPPLASIDPNIIPRSTNSSPTDLSSAHLKPKK</sequence>
<dbReference type="InterPro" id="IPR001878">
    <property type="entry name" value="Znf_CCHC"/>
</dbReference>
<dbReference type="AlphaFoldDB" id="A0A9Q0FUD0"/>
<evidence type="ECO:0000256" key="1">
    <source>
        <dbReference type="PROSITE-ProRule" id="PRU00047"/>
    </source>
</evidence>
<protein>
    <recommendedName>
        <fullName evidence="3">CCHC-type domain-containing protein</fullName>
    </recommendedName>
</protein>
<reference evidence="4" key="2">
    <citation type="journal article" date="2023" name="Plants (Basel)">
        <title>Annotation of the Turnera subulata (Passifloraceae) Draft Genome Reveals the S-Locus Evolved after the Divergence of Turneroideae from Passifloroideae in a Stepwise Manner.</title>
        <authorList>
            <person name="Henning P.M."/>
            <person name="Roalson E.H."/>
            <person name="Mir W."/>
            <person name="McCubbin A.G."/>
            <person name="Shore J.S."/>
        </authorList>
    </citation>
    <scope>NUCLEOTIDE SEQUENCE</scope>
    <source>
        <strain evidence="4">F60SS</strain>
    </source>
</reference>
<name>A0A9Q0FUD0_9ROSI</name>
<feature type="compositionally biased region" description="Low complexity" evidence="2">
    <location>
        <begin position="296"/>
        <end position="311"/>
    </location>
</feature>
<dbReference type="InterPro" id="IPR040256">
    <property type="entry name" value="At4g02000-like"/>
</dbReference>